<sequence length="125" mass="14312">MSLFPLDGSLDWNLVSREELTTNDLGVIPPRIYTLSSSNIVIGTGINVGSPNWKWAGRLIQIVPAKPSTTGIFAPEIEVSRTSLYIGRYQHFRLADYSPRPYKIRFEPARWLVDLTVEIWRYDET</sequence>
<dbReference type="AlphaFoldDB" id="K9UHN5"/>
<dbReference type="RefSeq" id="WP_015160752.1">
    <property type="nucleotide sequence ID" value="NC_019697.1"/>
</dbReference>
<dbReference type="KEGG" id="cmp:Cha6605_3645"/>
<dbReference type="STRING" id="1173020.Cha6605_3645"/>
<keyword evidence="2" id="KW-1185">Reference proteome</keyword>
<dbReference type="Proteomes" id="UP000010366">
    <property type="component" value="Chromosome"/>
</dbReference>
<dbReference type="HOGENOM" id="CLU_1988653_0_0_3"/>
<evidence type="ECO:0000313" key="1">
    <source>
        <dbReference type="EMBL" id="AFY94627.1"/>
    </source>
</evidence>
<name>K9UHN5_CHAP6</name>
<organism evidence="1 2">
    <name type="scientific">Chamaesiphon minutus (strain ATCC 27169 / PCC 6605)</name>
    <dbReference type="NCBI Taxonomy" id="1173020"/>
    <lineage>
        <taxon>Bacteria</taxon>
        <taxon>Bacillati</taxon>
        <taxon>Cyanobacteriota</taxon>
        <taxon>Cyanophyceae</taxon>
        <taxon>Gomontiellales</taxon>
        <taxon>Chamaesiphonaceae</taxon>
        <taxon>Chamaesiphon</taxon>
    </lineage>
</organism>
<proteinExistence type="predicted"/>
<accession>K9UHN5</accession>
<gene>
    <name evidence="1" type="ORF">Cha6605_3645</name>
</gene>
<reference evidence="1 2" key="1">
    <citation type="submission" date="2012-05" db="EMBL/GenBank/DDBJ databases">
        <title>Finished chromosome of genome of Chamaesiphon sp. PCC 6605.</title>
        <authorList>
            <consortium name="US DOE Joint Genome Institute"/>
            <person name="Gugger M."/>
            <person name="Coursin T."/>
            <person name="Rippka R."/>
            <person name="Tandeau De Marsac N."/>
            <person name="Huntemann M."/>
            <person name="Wei C.-L."/>
            <person name="Han J."/>
            <person name="Detter J.C."/>
            <person name="Han C."/>
            <person name="Tapia R."/>
            <person name="Chen A."/>
            <person name="Kyrpides N."/>
            <person name="Mavromatis K."/>
            <person name="Markowitz V."/>
            <person name="Szeto E."/>
            <person name="Ivanova N."/>
            <person name="Pagani I."/>
            <person name="Pati A."/>
            <person name="Goodwin L."/>
            <person name="Nordberg H.P."/>
            <person name="Cantor M.N."/>
            <person name="Hua S.X."/>
            <person name="Woyke T."/>
            <person name="Kerfeld C.A."/>
        </authorList>
    </citation>
    <scope>NUCLEOTIDE SEQUENCE [LARGE SCALE GENOMIC DNA]</scope>
    <source>
        <strain evidence="2">ATCC 27169 / PCC 6605</strain>
    </source>
</reference>
<dbReference type="EMBL" id="CP003600">
    <property type="protein sequence ID" value="AFY94627.1"/>
    <property type="molecule type" value="Genomic_DNA"/>
</dbReference>
<protein>
    <submittedName>
        <fullName evidence="1">Uncharacterized protein</fullName>
    </submittedName>
</protein>
<dbReference type="OrthoDB" id="583031at2"/>
<evidence type="ECO:0000313" key="2">
    <source>
        <dbReference type="Proteomes" id="UP000010366"/>
    </source>
</evidence>